<accession>A0ABP1RFL5</accession>
<keyword evidence="1" id="KW-1133">Transmembrane helix</keyword>
<keyword evidence="3" id="KW-1185">Reference proteome</keyword>
<keyword evidence="1" id="KW-0812">Transmembrane</keyword>
<name>A0ABP1RFL5_9HEXA</name>
<feature type="transmembrane region" description="Helical" evidence="1">
    <location>
        <begin position="140"/>
        <end position="170"/>
    </location>
</feature>
<reference evidence="2 3" key="1">
    <citation type="submission" date="2024-08" db="EMBL/GenBank/DDBJ databases">
        <authorList>
            <person name="Cucini C."/>
            <person name="Frati F."/>
        </authorList>
    </citation>
    <scope>NUCLEOTIDE SEQUENCE [LARGE SCALE GENOMIC DNA]</scope>
</reference>
<evidence type="ECO:0008006" key="4">
    <source>
        <dbReference type="Google" id="ProtNLM"/>
    </source>
</evidence>
<protein>
    <recommendedName>
        <fullName evidence="4">Odorant receptor</fullName>
    </recommendedName>
</protein>
<feature type="transmembrane region" description="Helical" evidence="1">
    <location>
        <begin position="37"/>
        <end position="60"/>
    </location>
</feature>
<evidence type="ECO:0000313" key="3">
    <source>
        <dbReference type="Proteomes" id="UP001642540"/>
    </source>
</evidence>
<comment type="caution">
    <text evidence="2">The sequence shown here is derived from an EMBL/GenBank/DDBJ whole genome shotgun (WGS) entry which is preliminary data.</text>
</comment>
<evidence type="ECO:0000313" key="2">
    <source>
        <dbReference type="EMBL" id="CAL8127156.1"/>
    </source>
</evidence>
<dbReference type="EMBL" id="CAXLJM020000072">
    <property type="protein sequence ID" value="CAL8127156.1"/>
    <property type="molecule type" value="Genomic_DNA"/>
</dbReference>
<organism evidence="2 3">
    <name type="scientific">Orchesella dallaii</name>
    <dbReference type="NCBI Taxonomy" id="48710"/>
    <lineage>
        <taxon>Eukaryota</taxon>
        <taxon>Metazoa</taxon>
        <taxon>Ecdysozoa</taxon>
        <taxon>Arthropoda</taxon>
        <taxon>Hexapoda</taxon>
        <taxon>Collembola</taxon>
        <taxon>Entomobryomorpha</taxon>
        <taxon>Entomobryoidea</taxon>
        <taxon>Orchesellidae</taxon>
        <taxon>Orchesellinae</taxon>
        <taxon>Orchesella</taxon>
    </lineage>
</organism>
<feature type="transmembrane region" description="Helical" evidence="1">
    <location>
        <begin position="7"/>
        <end position="25"/>
    </location>
</feature>
<proteinExistence type="predicted"/>
<feature type="transmembrane region" description="Helical" evidence="1">
    <location>
        <begin position="239"/>
        <end position="269"/>
    </location>
</feature>
<evidence type="ECO:0000256" key="1">
    <source>
        <dbReference type="SAM" id="Phobius"/>
    </source>
</evidence>
<gene>
    <name evidence="2" type="ORF">ODALV1_LOCUS21717</name>
</gene>
<dbReference type="Proteomes" id="UP001642540">
    <property type="component" value="Unassembled WGS sequence"/>
</dbReference>
<sequence length="349" mass="39404">MTISLTLIVRMIAAALVASFIHMTLIPSSTQPFGTDYLTTVSGLIFTFCTGTISQILVVYTTPKFLHTLQKLEDFDTIYPPDKQKRKKLICCSFLTHNLVFLFFTITIPISVIAGILLFPDYATSLKTADVVFSDKVQEAPILALAFFTFLSLLMESASACLFFQLAYFVTAIENRFQMIQEAIVENTDSNSMYDLFLDFCAKSRWANKKIEQSHGSDVIRGQQFWKKMCKRYLDFDELFSSFISFAGTCIVVIYPLQIFSTVCMLYIMMTNVLTLDQEAPIISLSLKLITGLGIERVWSLSSIGYGIEQIHSQILKRILAVDTDMILDANDKHQVSDAQKIGIHNLIK</sequence>
<feature type="transmembrane region" description="Helical" evidence="1">
    <location>
        <begin position="94"/>
        <end position="120"/>
    </location>
</feature>
<keyword evidence="1" id="KW-0472">Membrane</keyword>